<organism evidence="7 8">
    <name type="scientific">Candidatus Cyrtobacter comes</name>
    <dbReference type="NCBI Taxonomy" id="675776"/>
    <lineage>
        <taxon>Bacteria</taxon>
        <taxon>Pseudomonadati</taxon>
        <taxon>Pseudomonadota</taxon>
        <taxon>Alphaproteobacteria</taxon>
        <taxon>Rickettsiales</taxon>
        <taxon>Candidatus Midichloriaceae</taxon>
        <taxon>Candidatus Cyrtobacter</taxon>
    </lineage>
</organism>
<dbReference type="Proteomes" id="UP001293791">
    <property type="component" value="Unassembled WGS sequence"/>
</dbReference>
<dbReference type="NCBIfam" id="TIGR00576">
    <property type="entry name" value="dut"/>
    <property type="match status" value="1"/>
</dbReference>
<keyword evidence="3 5" id="KW-0546">Nucleotide metabolism</keyword>
<dbReference type="InterPro" id="IPR036157">
    <property type="entry name" value="dUTPase-like_sf"/>
</dbReference>
<evidence type="ECO:0000313" key="8">
    <source>
        <dbReference type="Proteomes" id="UP001293791"/>
    </source>
</evidence>
<feature type="binding site" evidence="5">
    <location>
        <begin position="66"/>
        <end position="68"/>
    </location>
    <ligand>
        <name>substrate</name>
    </ligand>
</feature>
<evidence type="ECO:0000256" key="1">
    <source>
        <dbReference type="ARBA" id="ARBA00006581"/>
    </source>
</evidence>
<sequence>MFLDVKRLSNLRDLPLPSYATLYSAGMDLMAAIDQGVVIKSMERKLIPTGIAISIPEGYEVQIRPRSGLAIKHGITLVNAPGTVDADYRGEIFVPLINLGGDDFTVERGMRIAQLILNKFETVNWNMVEELNETVRGVGGFGSTGIK</sequence>
<evidence type="ECO:0000256" key="4">
    <source>
        <dbReference type="ARBA" id="ARBA00047686"/>
    </source>
</evidence>
<protein>
    <recommendedName>
        <fullName evidence="5">Deoxyuridine 5'-triphosphate nucleotidohydrolase</fullName>
        <shortName evidence="5">dUTPase</shortName>
        <ecNumber evidence="5">3.6.1.23</ecNumber>
    </recommendedName>
    <alternativeName>
        <fullName evidence="5">dUTP pyrophosphatase</fullName>
    </alternativeName>
</protein>
<dbReference type="HAMAP" id="MF_00116">
    <property type="entry name" value="dUTPase_bact"/>
    <property type="match status" value="1"/>
</dbReference>
<dbReference type="SUPFAM" id="SSF51283">
    <property type="entry name" value="dUTPase-like"/>
    <property type="match status" value="1"/>
</dbReference>
<comment type="catalytic activity">
    <reaction evidence="4 5">
        <text>dUTP + H2O = dUMP + diphosphate + H(+)</text>
        <dbReference type="Rhea" id="RHEA:10248"/>
        <dbReference type="ChEBI" id="CHEBI:15377"/>
        <dbReference type="ChEBI" id="CHEBI:15378"/>
        <dbReference type="ChEBI" id="CHEBI:33019"/>
        <dbReference type="ChEBI" id="CHEBI:61555"/>
        <dbReference type="ChEBI" id="CHEBI:246422"/>
        <dbReference type="EC" id="3.6.1.23"/>
    </reaction>
</comment>
<comment type="caution">
    <text evidence="5">Lacks conserved residue(s) required for the propagation of feature annotation.</text>
</comment>
<accession>A0ABU5L9C9</accession>
<dbReference type="PANTHER" id="PTHR11241">
    <property type="entry name" value="DEOXYURIDINE 5'-TRIPHOSPHATE NUCLEOTIDOHYDROLASE"/>
    <property type="match status" value="1"/>
</dbReference>
<dbReference type="EMBL" id="JARGYT010000096">
    <property type="protein sequence ID" value="MDZ5762726.1"/>
    <property type="molecule type" value="Genomic_DNA"/>
</dbReference>
<feature type="binding site" evidence="5">
    <location>
        <position position="79"/>
    </location>
    <ligand>
        <name>substrate</name>
    </ligand>
</feature>
<dbReference type="Gene3D" id="2.70.40.10">
    <property type="match status" value="1"/>
</dbReference>
<comment type="pathway">
    <text evidence="5">Pyrimidine metabolism; dUMP biosynthesis; dUMP from dCTP (dUTP route): step 2/2.</text>
</comment>
<evidence type="ECO:0000313" key="7">
    <source>
        <dbReference type="EMBL" id="MDZ5762726.1"/>
    </source>
</evidence>
<keyword evidence="5" id="KW-0460">Magnesium</keyword>
<dbReference type="PANTHER" id="PTHR11241:SF0">
    <property type="entry name" value="DEOXYURIDINE 5'-TRIPHOSPHATE NUCLEOTIDOHYDROLASE"/>
    <property type="match status" value="1"/>
</dbReference>
<keyword evidence="8" id="KW-1185">Reference proteome</keyword>
<comment type="caution">
    <text evidence="7">The sequence shown here is derived from an EMBL/GenBank/DDBJ whole genome shotgun (WGS) entry which is preliminary data.</text>
</comment>
<keyword evidence="5" id="KW-0479">Metal-binding</keyword>
<evidence type="ECO:0000256" key="3">
    <source>
        <dbReference type="ARBA" id="ARBA00023080"/>
    </source>
</evidence>
<keyword evidence="2 5" id="KW-0378">Hydrolase</keyword>
<evidence type="ECO:0000259" key="6">
    <source>
        <dbReference type="Pfam" id="PF00692"/>
    </source>
</evidence>
<evidence type="ECO:0000256" key="5">
    <source>
        <dbReference type="HAMAP-Rule" id="MF_00116"/>
    </source>
</evidence>
<dbReference type="RefSeq" id="WP_322498171.1">
    <property type="nucleotide sequence ID" value="NZ_JARGYT010000096.1"/>
</dbReference>
<dbReference type="Pfam" id="PF00692">
    <property type="entry name" value="dUTPase"/>
    <property type="match status" value="1"/>
</dbReference>
<dbReference type="EC" id="3.6.1.23" evidence="5"/>
<feature type="binding site" evidence="5">
    <location>
        <begin position="83"/>
        <end position="85"/>
    </location>
    <ligand>
        <name>substrate</name>
    </ligand>
</feature>
<reference evidence="7 8" key="1">
    <citation type="submission" date="2023-02" db="EMBL/GenBank/DDBJ databases">
        <title>Host association and intracellularity evolved multiple times independently in the Rickettsiales.</title>
        <authorList>
            <person name="Castelli M."/>
            <person name="Nardi T."/>
            <person name="Gammuto L."/>
            <person name="Bellinzona G."/>
            <person name="Sabaneyeva E."/>
            <person name="Potekhin A."/>
            <person name="Serra V."/>
            <person name="Petroni G."/>
            <person name="Sassera D."/>
        </authorList>
    </citation>
    <scope>NUCLEOTIDE SEQUENCE [LARGE SCALE GENOMIC DNA]</scope>
    <source>
        <strain evidence="7 8">BOD18</strain>
    </source>
</reference>
<evidence type="ECO:0000256" key="2">
    <source>
        <dbReference type="ARBA" id="ARBA00022801"/>
    </source>
</evidence>
<dbReference type="InterPro" id="IPR029054">
    <property type="entry name" value="dUTPase-like"/>
</dbReference>
<dbReference type="InterPro" id="IPR033704">
    <property type="entry name" value="dUTPase_trimeric"/>
</dbReference>
<name>A0ABU5L9C9_9RICK</name>
<comment type="function">
    <text evidence="5">This enzyme is involved in nucleotide metabolism: it produces dUMP, the immediate precursor of thymidine nucleotides and it decreases the intracellular concentration of dUTP so that uracil cannot be incorporated into DNA.</text>
</comment>
<dbReference type="InterPro" id="IPR008181">
    <property type="entry name" value="dUTPase"/>
</dbReference>
<dbReference type="NCBIfam" id="NF001862">
    <property type="entry name" value="PRK00601.1"/>
    <property type="match status" value="1"/>
</dbReference>
<comment type="similarity">
    <text evidence="1 5">Belongs to the dUTPase family.</text>
</comment>
<comment type="cofactor">
    <cofactor evidence="5">
        <name>Mg(2+)</name>
        <dbReference type="ChEBI" id="CHEBI:18420"/>
    </cofactor>
</comment>
<gene>
    <name evidence="5" type="primary">dut</name>
    <name evidence="7" type="ORF">Cyrtocomes_01120</name>
</gene>
<dbReference type="CDD" id="cd07557">
    <property type="entry name" value="trimeric_dUTPase"/>
    <property type="match status" value="1"/>
</dbReference>
<feature type="domain" description="dUTPase-like" evidence="6">
    <location>
        <begin position="14"/>
        <end position="145"/>
    </location>
</feature>
<proteinExistence type="inferred from homology"/>